<organism evidence="3 4">
    <name type="scientific">Alitiscatomonas aceti</name>
    <dbReference type="NCBI Taxonomy" id="2981724"/>
    <lineage>
        <taxon>Bacteria</taxon>
        <taxon>Bacillati</taxon>
        <taxon>Bacillota</taxon>
        <taxon>Clostridia</taxon>
        <taxon>Lachnospirales</taxon>
        <taxon>Lachnospiraceae</taxon>
        <taxon>Alitiscatomonas</taxon>
    </lineage>
</organism>
<evidence type="ECO:0000259" key="2">
    <source>
        <dbReference type="Pfam" id="PF05168"/>
    </source>
</evidence>
<comment type="similarity">
    <text evidence="1">Belongs to the UPF0332 family.</text>
</comment>
<reference evidence="3 4" key="1">
    <citation type="journal article" date="2021" name="ISME Commun">
        <title>Automated analysis of genomic sequences facilitates high-throughput and comprehensive description of bacteria.</title>
        <authorList>
            <person name="Hitch T.C.A."/>
        </authorList>
    </citation>
    <scope>NUCLEOTIDE SEQUENCE [LARGE SCALE GENOMIC DNA]</scope>
    <source>
        <strain evidence="4">f_CCE</strain>
    </source>
</reference>
<accession>A0ABT2UX51</accession>
<dbReference type="Proteomes" id="UP001652395">
    <property type="component" value="Unassembled WGS sequence"/>
</dbReference>
<dbReference type="InterPro" id="IPR052226">
    <property type="entry name" value="UPF0332_toxin"/>
</dbReference>
<evidence type="ECO:0000313" key="3">
    <source>
        <dbReference type="EMBL" id="MCU6799214.1"/>
    </source>
</evidence>
<dbReference type="PANTHER" id="PTHR36565">
    <property type="entry name" value="UPF0332 PROTEIN TM_1000"/>
    <property type="match status" value="1"/>
</dbReference>
<comment type="caution">
    <text evidence="3">The sequence shown here is derived from an EMBL/GenBank/DDBJ whole genome shotgun (WGS) entry which is preliminary data.</text>
</comment>
<evidence type="ECO:0000256" key="1">
    <source>
        <dbReference type="ARBA" id="ARBA00038248"/>
    </source>
</evidence>
<dbReference type="PANTHER" id="PTHR36565:SF1">
    <property type="entry name" value="UPF0332 PROTEIN TM_1000"/>
    <property type="match status" value="1"/>
</dbReference>
<keyword evidence="4" id="KW-1185">Reference proteome</keyword>
<gene>
    <name evidence="3" type="ORF">OCV69_04560</name>
</gene>
<dbReference type="Gene3D" id="1.20.120.330">
    <property type="entry name" value="Nucleotidyltransferases domain 2"/>
    <property type="match status" value="1"/>
</dbReference>
<dbReference type="EMBL" id="JAOQJF010000006">
    <property type="protein sequence ID" value="MCU6799214.1"/>
    <property type="molecule type" value="Genomic_DNA"/>
</dbReference>
<proteinExistence type="inferred from homology"/>
<dbReference type="Pfam" id="PF05168">
    <property type="entry name" value="HEPN"/>
    <property type="match status" value="1"/>
</dbReference>
<name>A0ABT2UX51_9FIRM</name>
<evidence type="ECO:0000313" key="4">
    <source>
        <dbReference type="Proteomes" id="UP001652395"/>
    </source>
</evidence>
<dbReference type="InterPro" id="IPR007842">
    <property type="entry name" value="HEPN_dom"/>
</dbReference>
<sequence>MQPHEMRGGPADLAKYRFQLAIEDLESAKDNFQNGHLRTANNRAYYSIYHLITAILALDGTAFKRHKDTLAYFNKEYVKTEIFPRELGRRISKAQEVRHASDYDEFYIASKEETERQIESAELLAKAIMDYLDR</sequence>
<dbReference type="RefSeq" id="WP_158357905.1">
    <property type="nucleotide sequence ID" value="NZ_JAOQJF010000006.1"/>
</dbReference>
<protein>
    <submittedName>
        <fullName evidence="3">HEPN domain-containing protein</fullName>
    </submittedName>
</protein>
<feature type="domain" description="HEPN" evidence="2">
    <location>
        <begin position="15"/>
        <end position="126"/>
    </location>
</feature>